<evidence type="ECO:0000313" key="1">
    <source>
        <dbReference type="EnsemblPlants" id="Kaladp0844s0001.1.v1.1.CDS.1"/>
    </source>
</evidence>
<name>A0A7N1A7E2_KALFE</name>
<reference evidence="1" key="1">
    <citation type="submission" date="2021-01" db="UniProtKB">
        <authorList>
            <consortium name="EnsemblPlants"/>
        </authorList>
    </citation>
    <scope>IDENTIFICATION</scope>
</reference>
<sequence length="59" mass="6554">MCLGFLAAVMAATMTAGFLVWISKKPKMRIEEDGTEETRKLLRSVQHAHMNCLISNSVS</sequence>
<protein>
    <submittedName>
        <fullName evidence="1">Uncharacterized protein</fullName>
    </submittedName>
</protein>
<dbReference type="AlphaFoldDB" id="A0A7N1A7E2"/>
<evidence type="ECO:0000313" key="2">
    <source>
        <dbReference type="Proteomes" id="UP000594263"/>
    </source>
</evidence>
<accession>A0A7N1A7E2</accession>
<keyword evidence="2" id="KW-1185">Reference proteome</keyword>
<dbReference type="Gramene" id="Kaladp0844s0001.1.v1.1">
    <property type="protein sequence ID" value="Kaladp0844s0001.1.v1.1.CDS.1"/>
    <property type="gene ID" value="Kaladp0844s0001.v1.1"/>
</dbReference>
<dbReference type="Proteomes" id="UP000594263">
    <property type="component" value="Unplaced"/>
</dbReference>
<organism evidence="1 2">
    <name type="scientific">Kalanchoe fedtschenkoi</name>
    <name type="common">Lavender scallops</name>
    <name type="synonym">South American air plant</name>
    <dbReference type="NCBI Taxonomy" id="63787"/>
    <lineage>
        <taxon>Eukaryota</taxon>
        <taxon>Viridiplantae</taxon>
        <taxon>Streptophyta</taxon>
        <taxon>Embryophyta</taxon>
        <taxon>Tracheophyta</taxon>
        <taxon>Spermatophyta</taxon>
        <taxon>Magnoliopsida</taxon>
        <taxon>eudicotyledons</taxon>
        <taxon>Gunneridae</taxon>
        <taxon>Pentapetalae</taxon>
        <taxon>Saxifragales</taxon>
        <taxon>Crassulaceae</taxon>
        <taxon>Kalanchoe</taxon>
    </lineage>
</organism>
<dbReference type="EnsemblPlants" id="Kaladp0844s0001.1.v1.1">
    <property type="protein sequence ID" value="Kaladp0844s0001.1.v1.1.CDS.1"/>
    <property type="gene ID" value="Kaladp0844s0001.v1.1"/>
</dbReference>
<proteinExistence type="predicted"/>